<proteinExistence type="predicted"/>
<keyword evidence="1" id="KW-0449">Lipoprotein</keyword>
<dbReference type="AlphaFoldDB" id="A0A5T5YG61"/>
<reference evidence="1" key="1">
    <citation type="submission" date="2018-08" db="EMBL/GenBank/DDBJ databases">
        <authorList>
            <consortium name="PulseNet: The National Subtyping Network for Foodborne Disease Surveillance"/>
            <person name="Tarr C.L."/>
            <person name="Trees E."/>
            <person name="Katz L.S."/>
            <person name="Carleton-Romer H.A."/>
            <person name="Stroika S."/>
            <person name="Kucerova Z."/>
            <person name="Roache K.F."/>
            <person name="Sabol A.L."/>
            <person name="Besser J."/>
            <person name="Gerner-Smidt P."/>
        </authorList>
    </citation>
    <scope>NUCLEOTIDE SEQUENCE</scope>
    <source>
        <strain evidence="1">PNUSAS048855</strain>
    </source>
</reference>
<evidence type="ECO:0000313" key="1">
    <source>
        <dbReference type="EMBL" id="EBM3646668.1"/>
    </source>
</evidence>
<dbReference type="NCBIfam" id="TIGR03751">
    <property type="entry name" value="conj_TIGR03751"/>
    <property type="match status" value="1"/>
</dbReference>
<comment type="caution">
    <text evidence="1">The sequence shown here is derived from an EMBL/GenBank/DDBJ whole genome shotgun (WGS) entry which is preliminary data.</text>
</comment>
<sequence>MINNKKITSHIMSPSPFLFFMAGIFIVTLSGCTSTKEELLPPGDSTMMELWQGNAPSSHTVVKGRETLRRGLSAQETVASERIDESYSRTQENELSQIFPRLPNPDMVMYIFPHLAEGNTPVPGYSTVFPFYEQTQYALPGERTEAL</sequence>
<protein>
    <submittedName>
        <fullName evidence="1">TIGR03751 family conjugal transfer lipoprotein</fullName>
    </submittedName>
</protein>
<organism evidence="1">
    <name type="scientific">Salmonella enterica</name>
    <name type="common">Salmonella choleraesuis</name>
    <dbReference type="NCBI Taxonomy" id="28901"/>
    <lineage>
        <taxon>Bacteria</taxon>
        <taxon>Pseudomonadati</taxon>
        <taxon>Pseudomonadota</taxon>
        <taxon>Gammaproteobacteria</taxon>
        <taxon>Enterobacterales</taxon>
        <taxon>Enterobacteriaceae</taxon>
        <taxon>Salmonella</taxon>
    </lineage>
</organism>
<dbReference type="EMBL" id="AAGCHW010000040">
    <property type="protein sequence ID" value="EBM3646668.1"/>
    <property type="molecule type" value="Genomic_DNA"/>
</dbReference>
<gene>
    <name evidence="1" type="ORF">DXW22_15265</name>
</gene>
<name>A0A5T5YG61_SALER</name>
<dbReference type="PROSITE" id="PS51257">
    <property type="entry name" value="PROKAR_LIPOPROTEIN"/>
    <property type="match status" value="1"/>
</dbReference>
<dbReference type="InterPro" id="IPR022262">
    <property type="entry name" value="Lipoprot_put"/>
</dbReference>
<accession>A0A5T5YG61</accession>